<reference evidence="1 2" key="1">
    <citation type="submission" date="2007-06" db="EMBL/GenBank/DDBJ databases">
        <title>The Genome Sequence of Coccidioides posadasii RMSCC_3488.</title>
        <authorList>
            <consortium name="Coccidioides Genome Resources Consortium"/>
            <consortium name="The Broad Institute Genome Sequencing Platform"/>
            <person name="Henn M.R."/>
            <person name="Sykes S."/>
            <person name="Young S."/>
            <person name="Jaffe D."/>
            <person name="Berlin A."/>
            <person name="Alvarez P."/>
            <person name="Butler J."/>
            <person name="Gnerre S."/>
            <person name="Grabherr M."/>
            <person name="Mauceli E."/>
            <person name="Brockman W."/>
            <person name="Kodira C."/>
            <person name="Alvarado L."/>
            <person name="Zeng Q."/>
            <person name="Crawford M."/>
            <person name="Antoine C."/>
            <person name="Devon K."/>
            <person name="Galgiani J."/>
            <person name="Orsborn K."/>
            <person name="Lewis M.L."/>
            <person name="Nusbaum C."/>
            <person name="Galagan J."/>
            <person name="Birren B."/>
        </authorList>
    </citation>
    <scope>NUCLEOTIDE SEQUENCE [LARGE SCALE GENOMIC DNA]</scope>
    <source>
        <strain evidence="1 2">RMSCC 3488</strain>
    </source>
</reference>
<proteinExistence type="predicted"/>
<gene>
    <name evidence="1" type="ORF">CPAG_03581</name>
</gene>
<protein>
    <submittedName>
        <fullName evidence="1">Uncharacterized protein</fullName>
    </submittedName>
</protein>
<evidence type="ECO:0000313" key="1">
    <source>
        <dbReference type="EMBL" id="KMM67246.1"/>
    </source>
</evidence>
<reference evidence="2" key="3">
    <citation type="journal article" date="2010" name="Genome Res.">
        <title>Population genomic sequencing of Coccidioides fungi reveals recent hybridization and transposon control.</title>
        <authorList>
            <person name="Neafsey D.E."/>
            <person name="Barker B.M."/>
            <person name="Sharpton T.J."/>
            <person name="Stajich J.E."/>
            <person name="Park D.J."/>
            <person name="Whiston E."/>
            <person name="Hung C.-Y."/>
            <person name="McMahan C."/>
            <person name="White J."/>
            <person name="Sykes S."/>
            <person name="Heiman D."/>
            <person name="Young S."/>
            <person name="Zeng Q."/>
            <person name="Abouelleil A."/>
            <person name="Aftuck L."/>
            <person name="Bessette D."/>
            <person name="Brown A."/>
            <person name="FitzGerald M."/>
            <person name="Lui A."/>
            <person name="Macdonald J.P."/>
            <person name="Priest M."/>
            <person name="Orbach M.J."/>
            <person name="Galgiani J.N."/>
            <person name="Kirkland T.N."/>
            <person name="Cole G.T."/>
            <person name="Birren B.W."/>
            <person name="Henn M.R."/>
            <person name="Taylor J.W."/>
            <person name="Rounsley S.D."/>
        </authorList>
    </citation>
    <scope>NUCLEOTIDE SEQUENCE [LARGE SCALE GENOMIC DNA]</scope>
    <source>
        <strain evidence="2">RMSCC 3488</strain>
    </source>
</reference>
<organism evidence="1 2">
    <name type="scientific">Coccidioides posadasii RMSCC 3488</name>
    <dbReference type="NCBI Taxonomy" id="454284"/>
    <lineage>
        <taxon>Eukaryota</taxon>
        <taxon>Fungi</taxon>
        <taxon>Dikarya</taxon>
        <taxon>Ascomycota</taxon>
        <taxon>Pezizomycotina</taxon>
        <taxon>Eurotiomycetes</taxon>
        <taxon>Eurotiomycetidae</taxon>
        <taxon>Onygenales</taxon>
        <taxon>Onygenaceae</taxon>
        <taxon>Coccidioides</taxon>
    </lineage>
</organism>
<reference evidence="2" key="2">
    <citation type="journal article" date="2009" name="Genome Res.">
        <title>Comparative genomic analyses of the human fungal pathogens Coccidioides and their relatives.</title>
        <authorList>
            <person name="Sharpton T.J."/>
            <person name="Stajich J.E."/>
            <person name="Rounsley S.D."/>
            <person name="Gardner M.J."/>
            <person name="Wortman J.R."/>
            <person name="Jordar V.S."/>
            <person name="Maiti R."/>
            <person name="Kodira C.D."/>
            <person name="Neafsey D.E."/>
            <person name="Zeng Q."/>
            <person name="Hung C.-Y."/>
            <person name="McMahan C."/>
            <person name="Muszewska A."/>
            <person name="Grynberg M."/>
            <person name="Mandel M.A."/>
            <person name="Kellner E.M."/>
            <person name="Barker B.M."/>
            <person name="Galgiani J.N."/>
            <person name="Orbach M.J."/>
            <person name="Kirkland T.N."/>
            <person name="Cole G.T."/>
            <person name="Henn M.R."/>
            <person name="Birren B.W."/>
            <person name="Taylor J.W."/>
        </authorList>
    </citation>
    <scope>NUCLEOTIDE SEQUENCE [LARGE SCALE GENOMIC DNA]</scope>
    <source>
        <strain evidence="2">RMSCC 3488</strain>
    </source>
</reference>
<evidence type="ECO:0000313" key="2">
    <source>
        <dbReference type="Proteomes" id="UP000054567"/>
    </source>
</evidence>
<dbReference type="EMBL" id="DS268110">
    <property type="protein sequence ID" value="KMM67246.1"/>
    <property type="molecule type" value="Genomic_DNA"/>
</dbReference>
<dbReference type="VEuPathDB" id="FungiDB:CPAG_03581"/>
<dbReference type="AlphaFoldDB" id="A0A0J6F2X1"/>
<sequence>MYSALYKHIFVCCVDEGDPIYSLVMNEQTQSLMIPSAEKYLKELLSISIPRCHHVYLKDASNSPERERCDVQIQLRGKSHPDLVLMVANRIKGGLPSTRAATIETGTVHP</sequence>
<accession>A0A0J6F2X1</accession>
<dbReference type="Proteomes" id="UP000054567">
    <property type="component" value="Unassembled WGS sequence"/>
</dbReference>
<name>A0A0J6F2X1_COCPO</name>